<dbReference type="InterPro" id="IPR034660">
    <property type="entry name" value="DinB/YfiT-like"/>
</dbReference>
<dbReference type="GO" id="GO:0046872">
    <property type="term" value="F:metal ion binding"/>
    <property type="evidence" value="ECO:0007669"/>
    <property type="project" value="InterPro"/>
</dbReference>
<protein>
    <submittedName>
        <fullName evidence="2">TIGR03086 family protein</fullName>
    </submittedName>
</protein>
<dbReference type="Proteomes" id="UP000515512">
    <property type="component" value="Chromosome"/>
</dbReference>
<accession>A0A7D6YYY7</accession>
<dbReference type="EMBL" id="CP059399">
    <property type="protein sequence ID" value="QLY27846.1"/>
    <property type="molecule type" value="Genomic_DNA"/>
</dbReference>
<reference evidence="2 3" key="1">
    <citation type="submission" date="2020-07" db="EMBL/GenBank/DDBJ databases">
        <authorList>
            <person name="Zhuang K."/>
            <person name="Ran Y."/>
        </authorList>
    </citation>
    <scope>NUCLEOTIDE SEQUENCE [LARGE SCALE GENOMIC DNA]</scope>
    <source>
        <strain evidence="2 3">WCH-YHL-001</strain>
    </source>
</reference>
<dbReference type="AlphaFoldDB" id="A0A7D6YYY7"/>
<dbReference type="KEGG" id="nhu:H0264_20590"/>
<dbReference type="InterPro" id="IPR017520">
    <property type="entry name" value="CHP03086"/>
</dbReference>
<organism evidence="2 3">
    <name type="scientific">Nocardia huaxiensis</name>
    <dbReference type="NCBI Taxonomy" id="2755382"/>
    <lineage>
        <taxon>Bacteria</taxon>
        <taxon>Bacillati</taxon>
        <taxon>Actinomycetota</taxon>
        <taxon>Actinomycetes</taxon>
        <taxon>Mycobacteriales</taxon>
        <taxon>Nocardiaceae</taxon>
        <taxon>Nocardia</taxon>
    </lineage>
</organism>
<evidence type="ECO:0000313" key="3">
    <source>
        <dbReference type="Proteomes" id="UP000515512"/>
    </source>
</evidence>
<gene>
    <name evidence="2" type="ORF">H0264_20590</name>
</gene>
<feature type="domain" description="Mycothiol-dependent maleylpyruvate isomerase metal-binding" evidence="1">
    <location>
        <begin position="16"/>
        <end position="132"/>
    </location>
</feature>
<dbReference type="Pfam" id="PF11716">
    <property type="entry name" value="MDMPI_N"/>
    <property type="match status" value="1"/>
</dbReference>
<proteinExistence type="predicted"/>
<name>A0A7D6YYY7_9NOCA</name>
<dbReference type="RefSeq" id="WP_181579054.1">
    <property type="nucleotide sequence ID" value="NZ_CP059399.1"/>
</dbReference>
<evidence type="ECO:0000259" key="1">
    <source>
        <dbReference type="Pfam" id="PF11716"/>
    </source>
</evidence>
<dbReference type="InterPro" id="IPR017517">
    <property type="entry name" value="Maleyloyr_isom"/>
</dbReference>
<evidence type="ECO:0000313" key="2">
    <source>
        <dbReference type="EMBL" id="QLY27846.1"/>
    </source>
</evidence>
<dbReference type="InterPro" id="IPR024344">
    <property type="entry name" value="MDMPI_metal-binding"/>
</dbReference>
<dbReference type="NCBIfam" id="TIGR03083">
    <property type="entry name" value="maleylpyruvate isomerase family mycothiol-dependent enzyme"/>
    <property type="match status" value="1"/>
</dbReference>
<keyword evidence="3" id="KW-1185">Reference proteome</keyword>
<dbReference type="SUPFAM" id="SSF109854">
    <property type="entry name" value="DinB/YfiT-like putative metalloenzymes"/>
    <property type="match status" value="1"/>
</dbReference>
<sequence>MSRPSEDAMNLDHLFRAIDQIGTLVARVRPEQAADPTPCASWNVHDLVNHVVDETYRFAESTATGSRGPSDGDHLTGDWVSAFDQAAESLRAAWQSPGAVDRVHRFPGGEVPAAWAIGQQATEFAIHAWDIAKATGQSTDLDPELGELAMDWARQNMVPQIRGDESGGFHIAQAVTVSEDASLYDRLAAFGGRQP</sequence>
<dbReference type="NCBIfam" id="TIGR03086">
    <property type="entry name" value="TIGR03086 family metal-binding protein"/>
    <property type="match status" value="1"/>
</dbReference>
<dbReference type="Gene3D" id="1.20.120.450">
    <property type="entry name" value="dinb family like domain"/>
    <property type="match status" value="1"/>
</dbReference>